<feature type="compositionally biased region" description="Low complexity" evidence="2">
    <location>
        <begin position="113"/>
        <end position="129"/>
    </location>
</feature>
<organism evidence="4 5">
    <name type="scientific">Amycolatopsis ultiminotia</name>
    <dbReference type="NCBI Taxonomy" id="543629"/>
    <lineage>
        <taxon>Bacteria</taxon>
        <taxon>Bacillati</taxon>
        <taxon>Actinomycetota</taxon>
        <taxon>Actinomycetes</taxon>
        <taxon>Pseudonocardiales</taxon>
        <taxon>Pseudonocardiaceae</taxon>
        <taxon>Amycolatopsis</taxon>
    </lineage>
</organism>
<keyword evidence="5" id="KW-1185">Reference proteome</keyword>
<comment type="caution">
    <text evidence="4">The sequence shown here is derived from an EMBL/GenBank/DDBJ whole genome shotgun (WGS) entry which is preliminary data.</text>
</comment>
<evidence type="ECO:0000313" key="4">
    <source>
        <dbReference type="EMBL" id="GAA3580046.1"/>
    </source>
</evidence>
<accession>A0ABP6YAK2</accession>
<feature type="compositionally biased region" description="Basic and acidic residues" evidence="2">
    <location>
        <begin position="130"/>
        <end position="139"/>
    </location>
</feature>
<feature type="region of interest" description="Disordered" evidence="2">
    <location>
        <begin position="449"/>
        <end position="527"/>
    </location>
</feature>
<keyword evidence="1" id="KW-0479">Metal-binding</keyword>
<feature type="region of interest" description="Disordered" evidence="2">
    <location>
        <begin position="111"/>
        <end position="139"/>
    </location>
</feature>
<proteinExistence type="predicted"/>
<keyword evidence="1" id="KW-0862">Zinc</keyword>
<dbReference type="Pfam" id="PF04434">
    <property type="entry name" value="SWIM"/>
    <property type="match status" value="1"/>
</dbReference>
<dbReference type="EMBL" id="BAAAZN010000024">
    <property type="protein sequence ID" value="GAA3580046.1"/>
    <property type="molecule type" value="Genomic_DNA"/>
</dbReference>
<gene>
    <name evidence="4" type="ORF">GCM10022222_76060</name>
</gene>
<evidence type="ECO:0000256" key="1">
    <source>
        <dbReference type="PROSITE-ProRule" id="PRU00325"/>
    </source>
</evidence>
<feature type="domain" description="SWIM-type" evidence="3">
    <location>
        <begin position="58"/>
        <end position="91"/>
    </location>
</feature>
<feature type="compositionally biased region" description="Low complexity" evidence="2">
    <location>
        <begin position="409"/>
        <end position="422"/>
    </location>
</feature>
<evidence type="ECO:0000259" key="3">
    <source>
        <dbReference type="PROSITE" id="PS50966"/>
    </source>
</evidence>
<name>A0ABP6YAK2_9PSEU</name>
<keyword evidence="1" id="KW-0863">Zinc-finger</keyword>
<dbReference type="Proteomes" id="UP001500689">
    <property type="component" value="Unassembled WGS sequence"/>
</dbReference>
<dbReference type="RefSeq" id="WP_344868176.1">
    <property type="nucleotide sequence ID" value="NZ_BAAAZN010000024.1"/>
</dbReference>
<protein>
    <recommendedName>
        <fullName evidence="3">SWIM-type domain-containing protein</fullName>
    </recommendedName>
</protein>
<feature type="region of interest" description="Disordered" evidence="2">
    <location>
        <begin position="337"/>
        <end position="422"/>
    </location>
</feature>
<feature type="compositionally biased region" description="Low complexity" evidence="2">
    <location>
        <begin position="497"/>
        <end position="511"/>
    </location>
</feature>
<reference evidence="5" key="1">
    <citation type="journal article" date="2019" name="Int. J. Syst. Evol. Microbiol.">
        <title>The Global Catalogue of Microorganisms (GCM) 10K type strain sequencing project: providing services to taxonomists for standard genome sequencing and annotation.</title>
        <authorList>
            <consortium name="The Broad Institute Genomics Platform"/>
            <consortium name="The Broad Institute Genome Sequencing Center for Infectious Disease"/>
            <person name="Wu L."/>
            <person name="Ma J."/>
        </authorList>
    </citation>
    <scope>NUCLEOTIDE SEQUENCE [LARGE SCALE GENOMIC DNA]</scope>
    <source>
        <strain evidence="5">JCM 16898</strain>
    </source>
</reference>
<evidence type="ECO:0000313" key="5">
    <source>
        <dbReference type="Proteomes" id="UP001500689"/>
    </source>
</evidence>
<dbReference type="InterPro" id="IPR007527">
    <property type="entry name" value="Znf_SWIM"/>
</dbReference>
<dbReference type="PROSITE" id="PS50966">
    <property type="entry name" value="ZF_SWIM"/>
    <property type="match status" value="1"/>
</dbReference>
<sequence>MAGEVTARWSADRVNGLAPDPAAARAARGLAVPSRWSGTGASGRAVWGACLGSGKTPYRTAVEPAGPAFRCSCPSRKVPCKHVLGLLLLWSAGRLPSAEEPDWVRGWPEERAAGPARAGAAAARSAAGPKDPEAAAKRARDRLARVTAGAAEMRDWLTDRVAAGFAGLERGGGEELRTLAARMIDARAPGLASGLHRAADLVGHGRDWPEQLLAELSLLHLLAGAVTRLAELPAALADTVRTRVGFPVSTAQVSESGERVADQWLVTGAADEDQETLRSRRTWLRGRHTGRDALVLSFAPPGRALDNTLPPGHVIAGELAFYPGAVPLRALFTYREDASPASPPGQGETSPAAHDTPHDPGNREPAPSAPGFPSDAGHPTGIGNPADPGRPEAPGFPAVPSRPEAPRFPAATGNPAAPGAPAAPGIAAVPAVPVAACGRALAVLHDATSAAQPGRSPDRSSPAPRVATDPAGSTSTTSHRAAPDARSGRPPGRRPADPGTPAPGRHTAASVGGPGPGTGGRVPPGAAAESVAAQGFPDPADSITEALSAYREALAADPWLDRWPVLLSRVSPARRPDGWAVSDEDGLALPLAAAVDPWPLLAAAAEGSVTLAAEWTNAGLWPLTCWYRGGMVRL</sequence>
<evidence type="ECO:0000256" key="2">
    <source>
        <dbReference type="SAM" id="MobiDB-lite"/>
    </source>
</evidence>
<feature type="compositionally biased region" description="Gly residues" evidence="2">
    <location>
        <begin position="512"/>
        <end position="522"/>
    </location>
</feature>